<evidence type="ECO:0000259" key="3">
    <source>
        <dbReference type="PROSITE" id="PS50127"/>
    </source>
</evidence>
<dbReference type="PANTHER" id="PTHR24067">
    <property type="entry name" value="UBIQUITIN-CONJUGATING ENZYME E2"/>
    <property type="match status" value="1"/>
</dbReference>
<dbReference type="InterPro" id="IPR036148">
    <property type="entry name" value="MmgE/PrpD_sf"/>
</dbReference>
<comment type="caution">
    <text evidence="4">The sequence shown here is derived from an EMBL/GenBank/DDBJ whole genome shotgun (WGS) entry which is preliminary data.</text>
</comment>
<proteinExistence type="predicted"/>
<dbReference type="EMBL" id="JQFZ01000343">
    <property type="protein sequence ID" value="KGO50309.1"/>
    <property type="molecule type" value="Genomic_DNA"/>
</dbReference>
<evidence type="ECO:0000313" key="4">
    <source>
        <dbReference type="EMBL" id="KGO50309.1"/>
    </source>
</evidence>
<feature type="compositionally biased region" description="Basic and acidic residues" evidence="2">
    <location>
        <begin position="228"/>
        <end position="237"/>
    </location>
</feature>
<dbReference type="SMART" id="SM00212">
    <property type="entry name" value="UBCc"/>
    <property type="match status" value="1"/>
</dbReference>
<dbReference type="Gene3D" id="3.10.110.10">
    <property type="entry name" value="Ubiquitin Conjugating Enzyme"/>
    <property type="match status" value="1"/>
</dbReference>
<dbReference type="Pfam" id="PF03972">
    <property type="entry name" value="MmgE_PrpD_N"/>
    <property type="match status" value="1"/>
</dbReference>
<feature type="domain" description="UBC core" evidence="3">
    <location>
        <begin position="1"/>
        <end position="159"/>
    </location>
</feature>
<dbReference type="FunFam" id="3.10.110.10:FF:000063">
    <property type="entry name" value="CDC34p Ubiquitin-conjugating enzyme (E2)"/>
    <property type="match status" value="1"/>
</dbReference>
<dbReference type="GeneID" id="27675463"/>
<dbReference type="Gene3D" id="1.10.4100.10">
    <property type="entry name" value="2-methylcitrate dehydratase PrpD"/>
    <property type="match status" value="1"/>
</dbReference>
<dbReference type="VEuPathDB" id="FungiDB:PEXP_060890"/>
<dbReference type="PROSITE" id="PS50127">
    <property type="entry name" value="UBC_2"/>
    <property type="match status" value="1"/>
</dbReference>
<dbReference type="CDD" id="cd23811">
    <property type="entry name" value="UBCc_ScCDC34-like"/>
    <property type="match status" value="1"/>
</dbReference>
<dbReference type="InterPro" id="IPR016135">
    <property type="entry name" value="UBQ-conjugating_enzyme/RWD"/>
</dbReference>
<evidence type="ECO:0000313" key="5">
    <source>
        <dbReference type="Proteomes" id="UP000030143"/>
    </source>
</evidence>
<protein>
    <submittedName>
        <fullName evidence="4">MmgE/PrpD</fullName>
    </submittedName>
</protein>
<dbReference type="Pfam" id="PF00179">
    <property type="entry name" value="UQ_con"/>
    <property type="match status" value="1"/>
</dbReference>
<sequence>MAERILMNEFKGLLKEKWVHVQLHDDDIFNWDVALIVINPDSMYYGGYFKASMTFPSNYPYAPPKFRFLQPLHHPNIYTNGKLCISILHAPGEDEMSGELASERWSPAQRVESVLISIISLLDDAEPSSPANVDAAVLFRNEPEVYRQLVKADVEKSKLDIPAGFEMPTHDTPVREPVEKEDHDFWADSDVDSDVFGGSDSDDELDMGQSSGSDMEEDEDESADDGSTETKKVEKLLQHSRVHSRRKQTHRNNHSPQRPSPFSAPPISHLLGTNISTDAMHAALFNGIASHIHEYDDTHLGTIIHLTGPVTCALLAIIPALLRPVSGAEFITALVAGIEAEGKIFLFYQE</sequence>
<dbReference type="Proteomes" id="UP000030143">
    <property type="component" value="Unassembled WGS sequence"/>
</dbReference>
<gene>
    <name evidence="4" type="ORF">PEX2_027690</name>
</gene>
<dbReference type="OrthoDB" id="19692at2759"/>
<feature type="region of interest" description="Disordered" evidence="2">
    <location>
        <begin position="182"/>
        <end position="268"/>
    </location>
</feature>
<dbReference type="InterPro" id="IPR050113">
    <property type="entry name" value="Ub_conjugating_enzyme"/>
</dbReference>
<reference evidence="4 5" key="1">
    <citation type="journal article" date="2015" name="Mol. Plant Microbe Interact.">
        <title>Genome, transcriptome, and functional analyses of Penicillium expansum provide new insights into secondary metabolism and pathogenicity.</title>
        <authorList>
            <person name="Ballester A.R."/>
            <person name="Marcet-Houben M."/>
            <person name="Levin E."/>
            <person name="Sela N."/>
            <person name="Selma-Lazaro C."/>
            <person name="Carmona L."/>
            <person name="Wisniewski M."/>
            <person name="Droby S."/>
            <person name="Gonzalez-Candelas L."/>
            <person name="Gabaldon T."/>
        </authorList>
    </citation>
    <scope>NUCLEOTIDE SEQUENCE [LARGE SCALE GENOMIC DNA]</scope>
    <source>
        <strain evidence="4 5">MD-8</strain>
    </source>
</reference>
<organism evidence="4 5">
    <name type="scientific">Penicillium expansum</name>
    <name type="common">Blue mold rot fungus</name>
    <dbReference type="NCBI Taxonomy" id="27334"/>
    <lineage>
        <taxon>Eukaryota</taxon>
        <taxon>Fungi</taxon>
        <taxon>Dikarya</taxon>
        <taxon>Ascomycota</taxon>
        <taxon>Pezizomycotina</taxon>
        <taxon>Eurotiomycetes</taxon>
        <taxon>Eurotiomycetidae</taxon>
        <taxon>Eurotiales</taxon>
        <taxon>Aspergillaceae</taxon>
        <taxon>Penicillium</taxon>
    </lineage>
</organism>
<feature type="compositionally biased region" description="Acidic residues" evidence="2">
    <location>
        <begin position="214"/>
        <end position="227"/>
    </location>
</feature>
<name>A0A0A2J4Q7_PENEN</name>
<dbReference type="InterPro" id="IPR045336">
    <property type="entry name" value="MmgE_PrpD_N"/>
</dbReference>
<dbReference type="InterPro" id="IPR000608">
    <property type="entry name" value="UBC"/>
</dbReference>
<dbReference type="STRING" id="27334.A0A0A2J4Q7"/>
<dbReference type="SUPFAM" id="SSF103378">
    <property type="entry name" value="2-methylcitrate dehydratase PrpD"/>
    <property type="match status" value="1"/>
</dbReference>
<keyword evidence="1" id="KW-0833">Ubl conjugation pathway</keyword>
<evidence type="ECO:0000256" key="1">
    <source>
        <dbReference type="ARBA" id="ARBA00022786"/>
    </source>
</evidence>
<keyword evidence="5" id="KW-1185">Reference proteome</keyword>
<dbReference type="GO" id="GO:0016829">
    <property type="term" value="F:lyase activity"/>
    <property type="evidence" value="ECO:0007669"/>
    <property type="project" value="InterPro"/>
</dbReference>
<dbReference type="PhylomeDB" id="A0A0A2J4Q7"/>
<feature type="compositionally biased region" description="Basic residues" evidence="2">
    <location>
        <begin position="238"/>
        <end position="253"/>
    </location>
</feature>
<dbReference type="AlphaFoldDB" id="A0A0A2J4Q7"/>
<evidence type="ECO:0000256" key="2">
    <source>
        <dbReference type="SAM" id="MobiDB-lite"/>
    </source>
</evidence>
<dbReference type="HOGENOM" id="CLU_792504_0_0_1"/>
<dbReference type="SUPFAM" id="SSF54495">
    <property type="entry name" value="UBC-like"/>
    <property type="match status" value="1"/>
</dbReference>
<dbReference type="InterPro" id="IPR042183">
    <property type="entry name" value="MmgE/PrpD_sf_1"/>
</dbReference>
<dbReference type="RefSeq" id="XP_016593560.1">
    <property type="nucleotide sequence ID" value="XM_016740044.1"/>
</dbReference>
<accession>A0A0A2J4Q7</accession>